<reference evidence="2" key="1">
    <citation type="submission" date="2022-02" db="EMBL/GenBank/DDBJ databases">
        <authorList>
            <person name="Henning P.M."/>
            <person name="McCubbin A.G."/>
            <person name="Shore J.S."/>
        </authorList>
    </citation>
    <scope>NUCLEOTIDE SEQUENCE</scope>
    <source>
        <strain evidence="2">F60SS</strain>
        <tissue evidence="2">Leaves</tissue>
    </source>
</reference>
<reference evidence="2" key="2">
    <citation type="journal article" date="2023" name="Plants (Basel)">
        <title>Annotation of the Turnera subulata (Passifloraceae) Draft Genome Reveals the S-Locus Evolved after the Divergence of Turneroideae from Passifloroideae in a Stepwise Manner.</title>
        <authorList>
            <person name="Henning P.M."/>
            <person name="Roalson E.H."/>
            <person name="Mir W."/>
            <person name="McCubbin A.G."/>
            <person name="Shore J.S."/>
        </authorList>
    </citation>
    <scope>NUCLEOTIDE SEQUENCE</scope>
    <source>
        <strain evidence="2">F60SS</strain>
    </source>
</reference>
<organism evidence="2 3">
    <name type="scientific">Turnera subulata</name>
    <dbReference type="NCBI Taxonomy" id="218843"/>
    <lineage>
        <taxon>Eukaryota</taxon>
        <taxon>Viridiplantae</taxon>
        <taxon>Streptophyta</taxon>
        <taxon>Embryophyta</taxon>
        <taxon>Tracheophyta</taxon>
        <taxon>Spermatophyta</taxon>
        <taxon>Magnoliopsida</taxon>
        <taxon>eudicotyledons</taxon>
        <taxon>Gunneridae</taxon>
        <taxon>Pentapetalae</taxon>
        <taxon>rosids</taxon>
        <taxon>fabids</taxon>
        <taxon>Malpighiales</taxon>
        <taxon>Passifloraceae</taxon>
        <taxon>Turnera</taxon>
    </lineage>
</organism>
<evidence type="ECO:0000313" key="3">
    <source>
        <dbReference type="Proteomes" id="UP001141552"/>
    </source>
</evidence>
<sequence length="107" mass="12225">MRTQKKPPSARSGKSLDWFLWIVGLFESCPVRIRRKRSVLMDIWARVEGWEDEEEKRESRKDAVDEPVEERVGRDGVVGGEVEDGAVLVLTLNLEVNGEDEPFQRGA</sequence>
<protein>
    <submittedName>
        <fullName evidence="2">Uncharacterized protein</fullName>
    </submittedName>
</protein>
<evidence type="ECO:0000313" key="2">
    <source>
        <dbReference type="EMBL" id="KAJ4850482.1"/>
    </source>
</evidence>
<dbReference type="Proteomes" id="UP001141552">
    <property type="component" value="Unassembled WGS sequence"/>
</dbReference>
<feature type="region of interest" description="Disordered" evidence="1">
    <location>
        <begin position="50"/>
        <end position="76"/>
    </location>
</feature>
<dbReference type="EMBL" id="JAKUCV010000312">
    <property type="protein sequence ID" value="KAJ4850482.1"/>
    <property type="molecule type" value="Genomic_DNA"/>
</dbReference>
<dbReference type="AlphaFoldDB" id="A0A9Q0GIH4"/>
<evidence type="ECO:0000256" key="1">
    <source>
        <dbReference type="SAM" id="MobiDB-lite"/>
    </source>
</evidence>
<feature type="compositionally biased region" description="Basic and acidic residues" evidence="1">
    <location>
        <begin position="56"/>
        <end position="74"/>
    </location>
</feature>
<proteinExistence type="predicted"/>
<comment type="caution">
    <text evidence="2">The sequence shown here is derived from an EMBL/GenBank/DDBJ whole genome shotgun (WGS) entry which is preliminary data.</text>
</comment>
<gene>
    <name evidence="2" type="ORF">Tsubulata_022562</name>
</gene>
<accession>A0A9Q0GIH4</accession>
<name>A0A9Q0GIH4_9ROSI</name>
<keyword evidence="3" id="KW-1185">Reference proteome</keyword>